<protein>
    <submittedName>
        <fullName evidence="1">Uncharacterized protein</fullName>
    </submittedName>
</protein>
<sequence length="42" mass="4519">MTGVDIKMIFSHTRLAPAKSGAGIGVPDFPTAHNRVSGFFMR</sequence>
<dbReference type="STRING" id="716541.ECL_01724"/>
<dbReference type="Proteomes" id="UP000002363">
    <property type="component" value="Chromosome"/>
</dbReference>
<dbReference type="EMBL" id="CP001918">
    <property type="protein sequence ID" value="ADF61282.1"/>
    <property type="molecule type" value="Genomic_DNA"/>
</dbReference>
<evidence type="ECO:0000313" key="2">
    <source>
        <dbReference type="Proteomes" id="UP000002363"/>
    </source>
</evidence>
<evidence type="ECO:0000313" key="1">
    <source>
        <dbReference type="EMBL" id="ADF61282.1"/>
    </source>
</evidence>
<organism evidence="1 2">
    <name type="scientific">Enterobacter cloacae subsp. cloacae (strain ATCC 13047 / DSM 30054 / NBRC 13535 / NCTC 10005 / WDCM 00083 / NCDC 279-56)</name>
    <dbReference type="NCBI Taxonomy" id="716541"/>
    <lineage>
        <taxon>Bacteria</taxon>
        <taxon>Pseudomonadati</taxon>
        <taxon>Pseudomonadota</taxon>
        <taxon>Gammaproteobacteria</taxon>
        <taxon>Enterobacterales</taxon>
        <taxon>Enterobacteriaceae</taxon>
        <taxon>Enterobacter</taxon>
        <taxon>Enterobacter cloacae complex</taxon>
    </lineage>
</organism>
<reference evidence="1 2" key="1">
    <citation type="journal article" date="2010" name="J. Bacteriol.">
        <title>Complete genome sequence of Enterobacter cloacae subsp. cloacae type strain ATCC 13047.</title>
        <authorList>
            <person name="Ren Y."/>
            <person name="Ren Y."/>
            <person name="Zhou Z."/>
            <person name="Guo X."/>
            <person name="Li Y."/>
            <person name="Feng L."/>
            <person name="Wang L."/>
        </authorList>
    </citation>
    <scope>NUCLEOTIDE SEQUENCE [LARGE SCALE GENOMIC DNA]</scope>
    <source>
        <strain evidence="2">ATCC 13047 / DSM 30054 / NBRC 13535 / NCTC 10005 / WDCM 00083 / NCDC 279-56</strain>
    </source>
</reference>
<proteinExistence type="predicted"/>
<dbReference type="EnsemblBacteria" id="ADF61282">
    <property type="protein sequence ID" value="ADF61282"/>
    <property type="gene ID" value="ECL_01724"/>
</dbReference>
<accession>A0A0H3CJE8</accession>
<dbReference type="HOGENOM" id="CLU_3250891_0_0_6"/>
<dbReference type="KEGG" id="enc:ECL_01724"/>
<keyword evidence="2" id="KW-1185">Reference proteome</keyword>
<name>A0A0H3CJE8_ENTCC</name>
<dbReference type="AlphaFoldDB" id="A0A0H3CJE8"/>
<gene>
    <name evidence="1" type="ordered locus">ECL_01724</name>
</gene>